<evidence type="ECO:0000313" key="1">
    <source>
        <dbReference type="EMBL" id="MED5016489.1"/>
    </source>
</evidence>
<accession>A0ABU6PQ24</accession>
<keyword evidence="2" id="KW-1185">Reference proteome</keyword>
<name>A0ABU6PQ24_9BACL</name>
<comment type="caution">
    <text evidence="1">The sequence shown here is derived from an EMBL/GenBank/DDBJ whole genome shotgun (WGS) entry which is preliminary data.</text>
</comment>
<proteinExistence type="predicted"/>
<evidence type="ECO:0000313" key="2">
    <source>
        <dbReference type="Proteomes" id="UP001343257"/>
    </source>
</evidence>
<dbReference type="InterPro" id="IPR043733">
    <property type="entry name" value="DUF5677"/>
</dbReference>
<dbReference type="RefSeq" id="WP_328275600.1">
    <property type="nucleotide sequence ID" value="NZ_JARTLD010000009.1"/>
</dbReference>
<dbReference type="Proteomes" id="UP001343257">
    <property type="component" value="Unassembled WGS sequence"/>
</dbReference>
<reference evidence="1 2" key="1">
    <citation type="submission" date="2023-03" db="EMBL/GenBank/DDBJ databases">
        <title>Bacillus Genome Sequencing.</title>
        <authorList>
            <person name="Dunlap C."/>
        </authorList>
    </citation>
    <scope>NUCLEOTIDE SEQUENCE [LARGE SCALE GENOMIC DNA]</scope>
    <source>
        <strain evidence="1 2">NRS-52</strain>
    </source>
</reference>
<organism evidence="1 2">
    <name type="scientific">Paenibacillus chibensis</name>
    <dbReference type="NCBI Taxonomy" id="59846"/>
    <lineage>
        <taxon>Bacteria</taxon>
        <taxon>Bacillati</taxon>
        <taxon>Bacillota</taxon>
        <taxon>Bacilli</taxon>
        <taxon>Bacillales</taxon>
        <taxon>Paenibacillaceae</taxon>
        <taxon>Paenibacillus</taxon>
    </lineage>
</organism>
<dbReference type="EMBL" id="JARTLD010000009">
    <property type="protein sequence ID" value="MED5016489.1"/>
    <property type="molecule type" value="Genomic_DNA"/>
</dbReference>
<gene>
    <name evidence="1" type="ORF">P9847_04110</name>
</gene>
<protein>
    <submittedName>
        <fullName evidence="1">DUF5677 domain-containing protein</fullName>
    </submittedName>
</protein>
<sequence length="242" mass="28377">MKYIIEDNKIAFDTCYELNQYTQEHKLNIPVEVNDVKQLIAASLLIRIHNGFQSVVILSQSGLETEAKIISRTILESLFVLRAISIDDENVDLFIKTDKAKREKWIKNMIKHKETVYLDLKSSINEQEYQDLKEEIKQEGIKDVDVHEWAEKADLKVYYAYGYKVLNSEVHTDIRTLQKYLEIENDEIIGLDCLPRTMDIRRTLFTACSVMIIALDSIFTIFSIEKSEELNRFNEEVILFRE</sequence>
<dbReference type="Pfam" id="PF18928">
    <property type="entry name" value="DUF5677"/>
    <property type="match status" value="1"/>
</dbReference>